<keyword evidence="7" id="KW-0520">NAD</keyword>
<evidence type="ECO:0000256" key="10">
    <source>
        <dbReference type="SAM" id="MobiDB-lite"/>
    </source>
</evidence>
<organism evidence="12 13">
    <name type="scientific">Sistotremastrum niveocremeum HHB9708</name>
    <dbReference type="NCBI Taxonomy" id="1314777"/>
    <lineage>
        <taxon>Eukaryota</taxon>
        <taxon>Fungi</taxon>
        <taxon>Dikarya</taxon>
        <taxon>Basidiomycota</taxon>
        <taxon>Agaricomycotina</taxon>
        <taxon>Agaricomycetes</taxon>
        <taxon>Sistotremastrales</taxon>
        <taxon>Sistotremastraceae</taxon>
        <taxon>Sertulicium</taxon>
        <taxon>Sertulicium niveocremeum</taxon>
    </lineage>
</organism>
<dbReference type="PROSITE" id="PS50305">
    <property type="entry name" value="SIRTUIN"/>
    <property type="match status" value="1"/>
</dbReference>
<feature type="region of interest" description="Disordered" evidence="10">
    <location>
        <begin position="314"/>
        <end position="345"/>
    </location>
</feature>
<dbReference type="Pfam" id="PF02146">
    <property type="entry name" value="SIR2"/>
    <property type="match status" value="1"/>
</dbReference>
<feature type="region of interest" description="Disordered" evidence="10">
    <location>
        <begin position="1"/>
        <end position="22"/>
    </location>
</feature>
<dbReference type="Gene3D" id="3.30.1600.10">
    <property type="entry name" value="SIR2/SIRT2 'Small Domain"/>
    <property type="match status" value="1"/>
</dbReference>
<keyword evidence="8" id="KW-0496">Mitochondrion</keyword>
<dbReference type="SUPFAM" id="SSF52467">
    <property type="entry name" value="DHS-like NAD/FAD-binding domain"/>
    <property type="match status" value="1"/>
</dbReference>
<dbReference type="GO" id="GO:0046970">
    <property type="term" value="F:histone H4K16 deacetylase activity, NAD-dependent"/>
    <property type="evidence" value="ECO:0007669"/>
    <property type="project" value="TreeGrafter"/>
</dbReference>
<dbReference type="Gene3D" id="3.40.50.1220">
    <property type="entry name" value="TPP-binding domain"/>
    <property type="match status" value="1"/>
</dbReference>
<dbReference type="InterPro" id="IPR026590">
    <property type="entry name" value="Ssirtuin_cat_dom"/>
</dbReference>
<evidence type="ECO:0000256" key="9">
    <source>
        <dbReference type="PROSITE-ProRule" id="PRU00236"/>
    </source>
</evidence>
<dbReference type="PANTHER" id="PTHR11085:SF9">
    <property type="entry name" value="NAD-DEPENDENT PROTEIN DEACETYLASE SIRTUIN-1"/>
    <property type="match status" value="1"/>
</dbReference>
<feature type="domain" description="Deacetylase sirtuin-type" evidence="11">
    <location>
        <begin position="146"/>
        <end position="434"/>
    </location>
</feature>
<accession>A0A164VYA3</accession>
<dbReference type="GO" id="GO:0070403">
    <property type="term" value="F:NAD+ binding"/>
    <property type="evidence" value="ECO:0007669"/>
    <property type="project" value="InterPro"/>
</dbReference>
<feature type="binding site" evidence="9">
    <location>
        <position position="306"/>
    </location>
    <ligand>
        <name>Zn(2+)</name>
        <dbReference type="ChEBI" id="CHEBI:29105"/>
    </ligand>
</feature>
<evidence type="ECO:0000256" key="3">
    <source>
        <dbReference type="ARBA" id="ARBA00006924"/>
    </source>
</evidence>
<evidence type="ECO:0000313" key="13">
    <source>
        <dbReference type="Proteomes" id="UP000076722"/>
    </source>
</evidence>
<dbReference type="GO" id="GO:0046872">
    <property type="term" value="F:metal ion binding"/>
    <property type="evidence" value="ECO:0007669"/>
    <property type="project" value="UniProtKB-KW"/>
</dbReference>
<evidence type="ECO:0000313" key="12">
    <source>
        <dbReference type="EMBL" id="KZS94578.1"/>
    </source>
</evidence>
<evidence type="ECO:0000256" key="6">
    <source>
        <dbReference type="ARBA" id="ARBA00022833"/>
    </source>
</evidence>
<name>A0A164VYA3_9AGAM</name>
<dbReference type="Proteomes" id="UP000076722">
    <property type="component" value="Unassembled WGS sequence"/>
</dbReference>
<dbReference type="AlphaFoldDB" id="A0A164VYA3"/>
<feature type="binding site" evidence="9">
    <location>
        <position position="285"/>
    </location>
    <ligand>
        <name>Zn(2+)</name>
        <dbReference type="ChEBI" id="CHEBI:29105"/>
    </ligand>
</feature>
<dbReference type="OrthoDB" id="420264at2759"/>
<comment type="subcellular location">
    <subcellularLocation>
        <location evidence="2">Mitochondrion</location>
    </subcellularLocation>
</comment>
<reference evidence="12 13" key="1">
    <citation type="journal article" date="2016" name="Mol. Biol. Evol.">
        <title>Comparative Genomics of Early-Diverging Mushroom-Forming Fungi Provides Insights into the Origins of Lignocellulose Decay Capabilities.</title>
        <authorList>
            <person name="Nagy L.G."/>
            <person name="Riley R."/>
            <person name="Tritt A."/>
            <person name="Adam C."/>
            <person name="Daum C."/>
            <person name="Floudas D."/>
            <person name="Sun H."/>
            <person name="Yadav J.S."/>
            <person name="Pangilinan J."/>
            <person name="Larsson K.H."/>
            <person name="Matsuura K."/>
            <person name="Barry K."/>
            <person name="Labutti K."/>
            <person name="Kuo R."/>
            <person name="Ohm R.A."/>
            <person name="Bhattacharya S.S."/>
            <person name="Shirouzu T."/>
            <person name="Yoshinaga Y."/>
            <person name="Martin F.M."/>
            <person name="Grigoriev I.V."/>
            <person name="Hibbett D.S."/>
        </authorList>
    </citation>
    <scope>NUCLEOTIDE SEQUENCE [LARGE SCALE GENOMIC DNA]</scope>
    <source>
        <strain evidence="12 13">HHB9708</strain>
    </source>
</reference>
<dbReference type="InterPro" id="IPR003000">
    <property type="entry name" value="Sirtuin"/>
</dbReference>
<feature type="compositionally biased region" description="Basic residues" evidence="10">
    <location>
        <begin position="316"/>
        <end position="327"/>
    </location>
</feature>
<evidence type="ECO:0000256" key="7">
    <source>
        <dbReference type="ARBA" id="ARBA00023027"/>
    </source>
</evidence>
<dbReference type="InterPro" id="IPR050134">
    <property type="entry name" value="NAD-dep_sirtuin_deacylases"/>
</dbReference>
<evidence type="ECO:0000259" key="11">
    <source>
        <dbReference type="PROSITE" id="PS50305"/>
    </source>
</evidence>
<evidence type="ECO:0000256" key="1">
    <source>
        <dbReference type="ARBA" id="ARBA00001947"/>
    </source>
</evidence>
<keyword evidence="13" id="KW-1185">Reference proteome</keyword>
<dbReference type="GO" id="GO:0005739">
    <property type="term" value="C:mitochondrion"/>
    <property type="evidence" value="ECO:0007669"/>
    <property type="project" value="UniProtKB-SubCell"/>
</dbReference>
<dbReference type="GO" id="GO:0005634">
    <property type="term" value="C:nucleus"/>
    <property type="evidence" value="ECO:0007669"/>
    <property type="project" value="TreeGrafter"/>
</dbReference>
<feature type="binding site" evidence="9">
    <location>
        <position position="309"/>
    </location>
    <ligand>
        <name>Zn(2+)</name>
        <dbReference type="ChEBI" id="CHEBI:29105"/>
    </ligand>
</feature>
<feature type="binding site" evidence="9">
    <location>
        <position position="282"/>
    </location>
    <ligand>
        <name>Zn(2+)</name>
        <dbReference type="ChEBI" id="CHEBI:29105"/>
    </ligand>
</feature>
<comment type="similarity">
    <text evidence="3">Belongs to the sirtuin family. Class I subfamily.</text>
</comment>
<protein>
    <submittedName>
        <fullName evidence="12">SIR2-domain-containing protein</fullName>
    </submittedName>
</protein>
<feature type="active site" description="Proton acceptor" evidence="9">
    <location>
        <position position="274"/>
    </location>
</feature>
<sequence length="518" mass="58384">MGSMEAPQPAKGPTDNEPELEEIIDMLECDSDAPSDYDSDGKEIIHKSAAFFEHDEDTKDEADDIIFELKENGLFRSPDHLGPLNQTRPGTTWWEEEYIRGRGYSIRELLYLLGVGLPESFRDKPDLSLRPVLIAAMHKIVRRRERREEIWSPNHAIELIKSSKKIVVLTGAGISTSCGIPDFRSENGLYAELREKNEFDLEDPHQMFDIHYFKQHPHVFYSFAHKIYPSNFQPSPSHRFLALLEQKDKLLRNYTQNIDGLERKAGVQRVLQCHGSFSTATCVQCRTKVPGQDIEADILSQRVPYCRACAKAAPPRPKRKKAKKRKSGWQSDESEKEPPPNPSIMKPDITFFGEGLISDFDDLLSKDTEQADLLLIIGTSLQVAPVSEVVSLMPHAIPRILINKTPIKHANPDIVLLGDADLIVSYICERIGWTFPAMPATLPGKDPEPTDDYREWDFDSVTVSNRVPSTSLHDADEKSGQVSGPTALVEKANETVITGVKVIERPFKKARLHPMQGI</sequence>
<evidence type="ECO:0000256" key="8">
    <source>
        <dbReference type="ARBA" id="ARBA00023128"/>
    </source>
</evidence>
<dbReference type="STRING" id="1314777.A0A164VYA3"/>
<keyword evidence="4" id="KW-0808">Transferase</keyword>
<evidence type="ECO:0000256" key="2">
    <source>
        <dbReference type="ARBA" id="ARBA00004173"/>
    </source>
</evidence>
<proteinExistence type="inferred from homology"/>
<keyword evidence="5 9" id="KW-0479">Metal-binding</keyword>
<dbReference type="PANTHER" id="PTHR11085">
    <property type="entry name" value="NAD-DEPENDENT PROTEIN DEACYLASE SIRTUIN-5, MITOCHONDRIAL-RELATED"/>
    <property type="match status" value="1"/>
</dbReference>
<comment type="cofactor">
    <cofactor evidence="1">
        <name>Zn(2+)</name>
        <dbReference type="ChEBI" id="CHEBI:29105"/>
    </cofactor>
</comment>
<dbReference type="InterPro" id="IPR026591">
    <property type="entry name" value="Sirtuin_cat_small_dom_sf"/>
</dbReference>
<keyword evidence="6 9" id="KW-0862">Zinc</keyword>
<dbReference type="InterPro" id="IPR029035">
    <property type="entry name" value="DHS-like_NAD/FAD-binding_dom"/>
</dbReference>
<dbReference type="EMBL" id="KV419404">
    <property type="protein sequence ID" value="KZS94578.1"/>
    <property type="molecule type" value="Genomic_DNA"/>
</dbReference>
<evidence type="ECO:0000256" key="4">
    <source>
        <dbReference type="ARBA" id="ARBA00022679"/>
    </source>
</evidence>
<gene>
    <name evidence="12" type="ORF">SISNIDRAFT_484790</name>
</gene>
<evidence type="ECO:0000256" key="5">
    <source>
        <dbReference type="ARBA" id="ARBA00022723"/>
    </source>
</evidence>